<keyword evidence="7 12" id="KW-1133">Transmembrane helix</keyword>
<evidence type="ECO:0000256" key="9">
    <source>
        <dbReference type="ARBA" id="ARBA00023224"/>
    </source>
</evidence>
<dbReference type="InterPro" id="IPR003122">
    <property type="entry name" value="Tar_rcpt_lig-bd"/>
</dbReference>
<dbReference type="CDD" id="cd11386">
    <property type="entry name" value="MCP_signal"/>
    <property type="match status" value="1"/>
</dbReference>
<keyword evidence="2" id="KW-1003">Cell membrane</keyword>
<name>A0A1N6K7L7_9BURK</name>
<keyword evidence="5" id="KW-0997">Cell inner membrane</keyword>
<dbReference type="PROSITE" id="PS50885">
    <property type="entry name" value="HAMP"/>
    <property type="match status" value="1"/>
</dbReference>
<keyword evidence="6 12" id="KW-0812">Transmembrane</keyword>
<evidence type="ECO:0000256" key="7">
    <source>
        <dbReference type="ARBA" id="ARBA00022989"/>
    </source>
</evidence>
<evidence type="ECO:0000313" key="16">
    <source>
        <dbReference type="Proteomes" id="UP000184693"/>
    </source>
</evidence>
<keyword evidence="3" id="KW-0488">Methylation</keyword>
<dbReference type="InterPro" id="IPR003660">
    <property type="entry name" value="HAMP_dom"/>
</dbReference>
<dbReference type="AlphaFoldDB" id="A0A1N6K7L7"/>
<keyword evidence="9 11" id="KW-0807">Transducer</keyword>
<keyword evidence="8 12" id="KW-0472">Membrane</keyword>
<evidence type="ECO:0000256" key="10">
    <source>
        <dbReference type="ARBA" id="ARBA00029447"/>
    </source>
</evidence>
<evidence type="ECO:0000313" key="15">
    <source>
        <dbReference type="EMBL" id="SIO52584.1"/>
    </source>
</evidence>
<dbReference type="GO" id="GO:0004888">
    <property type="term" value="F:transmembrane signaling receptor activity"/>
    <property type="evidence" value="ECO:0007669"/>
    <property type="project" value="InterPro"/>
</dbReference>
<comment type="similarity">
    <text evidence="10">Belongs to the methyl-accepting chemotaxis (MCP) protein family.</text>
</comment>
<evidence type="ECO:0000256" key="3">
    <source>
        <dbReference type="ARBA" id="ARBA00022481"/>
    </source>
</evidence>
<dbReference type="RefSeq" id="WP_074268157.1">
    <property type="nucleotide sequence ID" value="NZ_FSRM01000002.1"/>
</dbReference>
<feature type="domain" description="HAMP" evidence="14">
    <location>
        <begin position="212"/>
        <end position="264"/>
    </location>
</feature>
<dbReference type="SMART" id="SM00304">
    <property type="entry name" value="HAMP"/>
    <property type="match status" value="1"/>
</dbReference>
<dbReference type="InterPro" id="IPR004089">
    <property type="entry name" value="MCPsignal_dom"/>
</dbReference>
<protein>
    <submittedName>
        <fullName evidence="15">Methyl-accepting chemotaxis sensory transducer with TarH sensor</fullName>
    </submittedName>
</protein>
<dbReference type="SUPFAM" id="SSF47170">
    <property type="entry name" value="Aspartate receptor, ligand-binding domain"/>
    <property type="match status" value="1"/>
</dbReference>
<organism evidence="15 16">
    <name type="scientific">Paraburkholderia phenazinium</name>
    <dbReference type="NCBI Taxonomy" id="60549"/>
    <lineage>
        <taxon>Bacteria</taxon>
        <taxon>Pseudomonadati</taxon>
        <taxon>Pseudomonadota</taxon>
        <taxon>Betaproteobacteria</taxon>
        <taxon>Burkholderiales</taxon>
        <taxon>Burkholderiaceae</taxon>
        <taxon>Paraburkholderia</taxon>
    </lineage>
</organism>
<evidence type="ECO:0000256" key="12">
    <source>
        <dbReference type="SAM" id="Phobius"/>
    </source>
</evidence>
<comment type="subcellular location">
    <subcellularLocation>
        <location evidence="1">Cell inner membrane</location>
        <topology evidence="1">Multi-pass membrane protein</topology>
    </subcellularLocation>
</comment>
<gene>
    <name evidence="15" type="ORF">SAMN05444168_6309</name>
</gene>
<dbReference type="PROSITE" id="PS50111">
    <property type="entry name" value="CHEMOTAXIS_TRANSDUC_2"/>
    <property type="match status" value="1"/>
</dbReference>
<dbReference type="PRINTS" id="PR00260">
    <property type="entry name" value="CHEMTRNSDUCR"/>
</dbReference>
<dbReference type="Proteomes" id="UP000184693">
    <property type="component" value="Unassembled WGS sequence"/>
</dbReference>
<dbReference type="GO" id="GO:0006935">
    <property type="term" value="P:chemotaxis"/>
    <property type="evidence" value="ECO:0007669"/>
    <property type="project" value="UniProtKB-KW"/>
</dbReference>
<dbReference type="GO" id="GO:0005886">
    <property type="term" value="C:plasma membrane"/>
    <property type="evidence" value="ECO:0007669"/>
    <property type="project" value="UniProtKB-SubCell"/>
</dbReference>
<dbReference type="InterPro" id="IPR035440">
    <property type="entry name" value="4HB_MCP_dom_sf"/>
</dbReference>
<evidence type="ECO:0000256" key="1">
    <source>
        <dbReference type="ARBA" id="ARBA00004429"/>
    </source>
</evidence>
<reference evidence="15 16" key="1">
    <citation type="submission" date="2016-11" db="EMBL/GenBank/DDBJ databases">
        <authorList>
            <person name="Jaros S."/>
            <person name="Januszkiewicz K."/>
            <person name="Wedrychowicz H."/>
        </authorList>
    </citation>
    <scope>NUCLEOTIDE SEQUENCE [LARGE SCALE GENOMIC DNA]</scope>
    <source>
        <strain evidence="15 16">GAS86</strain>
    </source>
</reference>
<sequence length="513" mass="53634">MFSRLSIKLRIWATVGCLVVLLLLLGLVGQFSTGSGQTALRETYSVQLASAVAMGDSKYNLAIARVTMDRAILHPESPDLPTLIGKTHGYLNTSKQALARYLAQPHDADEQRLADVVSSNFDKLLNEAIEPALQALQHGDAKSADKIVMTTMPVLSLALTKSTDQLNAYLLKRGADNYDGFQQTLKTMSIVSAALMLLGIAIAALCAMGLQKAISRPLANALRACSAISKGDLTDPIEVGGHDEMGKLIGALSAMRDGLSGTVSSVRDGSATMATATQEIAAGNADLSRRTESQAAALQQTAASMEQLTATVRQNNANASHASQLAKEASEIAANGGGVMDRVVGTMADINEQSEKMSAIIGAIESIAFQTNILALNAAVEAARAGEEGRGFAVVAGEVRTLAQRSAAAAKEIKGLIQTAASRVGDGTGLVQTAGNTMAQIVESIRRVSEIMTEVAAASGEQSDGIEQVNRAVAQMDEVTQQNAALVEQTTAAALSLDEQAKALQLAVSRFRV</sequence>
<dbReference type="Pfam" id="PF00015">
    <property type="entry name" value="MCPsignal"/>
    <property type="match status" value="1"/>
</dbReference>
<dbReference type="Pfam" id="PF00672">
    <property type="entry name" value="HAMP"/>
    <property type="match status" value="1"/>
</dbReference>
<dbReference type="PANTHER" id="PTHR43531:SF14">
    <property type="entry name" value="METHYL-ACCEPTING CHEMOTAXIS PROTEIN I-RELATED"/>
    <property type="match status" value="1"/>
</dbReference>
<evidence type="ECO:0000256" key="5">
    <source>
        <dbReference type="ARBA" id="ARBA00022519"/>
    </source>
</evidence>
<evidence type="ECO:0000256" key="4">
    <source>
        <dbReference type="ARBA" id="ARBA00022500"/>
    </source>
</evidence>
<keyword evidence="4" id="KW-0145">Chemotaxis</keyword>
<dbReference type="EMBL" id="FSRM01000002">
    <property type="protein sequence ID" value="SIO52584.1"/>
    <property type="molecule type" value="Genomic_DNA"/>
</dbReference>
<dbReference type="CDD" id="cd06225">
    <property type="entry name" value="HAMP"/>
    <property type="match status" value="1"/>
</dbReference>
<dbReference type="InterPro" id="IPR051310">
    <property type="entry name" value="MCP_chemotaxis"/>
</dbReference>
<dbReference type="SMART" id="SM00283">
    <property type="entry name" value="MA"/>
    <property type="match status" value="1"/>
</dbReference>
<dbReference type="GO" id="GO:0007165">
    <property type="term" value="P:signal transduction"/>
    <property type="evidence" value="ECO:0007669"/>
    <property type="project" value="UniProtKB-KW"/>
</dbReference>
<dbReference type="SUPFAM" id="SSF58104">
    <property type="entry name" value="Methyl-accepting chemotaxis protein (MCP) signaling domain"/>
    <property type="match status" value="1"/>
</dbReference>
<proteinExistence type="inferred from homology"/>
<evidence type="ECO:0000259" key="14">
    <source>
        <dbReference type="PROSITE" id="PS50885"/>
    </source>
</evidence>
<dbReference type="PANTHER" id="PTHR43531">
    <property type="entry name" value="PROTEIN ICFG"/>
    <property type="match status" value="1"/>
</dbReference>
<feature type="domain" description="Methyl-accepting transducer" evidence="13">
    <location>
        <begin position="269"/>
        <end position="498"/>
    </location>
</feature>
<accession>A0A1N6K7L7</accession>
<dbReference type="InterPro" id="IPR004090">
    <property type="entry name" value="Chemotax_Me-accpt_rcpt"/>
</dbReference>
<evidence type="ECO:0000256" key="11">
    <source>
        <dbReference type="PROSITE-ProRule" id="PRU00284"/>
    </source>
</evidence>
<evidence type="ECO:0000256" key="2">
    <source>
        <dbReference type="ARBA" id="ARBA00022475"/>
    </source>
</evidence>
<dbReference type="Pfam" id="PF02203">
    <property type="entry name" value="TarH"/>
    <property type="match status" value="1"/>
</dbReference>
<feature type="transmembrane region" description="Helical" evidence="12">
    <location>
        <begin position="190"/>
        <end position="210"/>
    </location>
</feature>
<evidence type="ECO:0000256" key="8">
    <source>
        <dbReference type="ARBA" id="ARBA00023136"/>
    </source>
</evidence>
<evidence type="ECO:0000256" key="6">
    <source>
        <dbReference type="ARBA" id="ARBA00022692"/>
    </source>
</evidence>
<evidence type="ECO:0000259" key="13">
    <source>
        <dbReference type="PROSITE" id="PS50111"/>
    </source>
</evidence>
<dbReference type="Gene3D" id="1.10.287.950">
    <property type="entry name" value="Methyl-accepting chemotaxis protein"/>
    <property type="match status" value="1"/>
</dbReference>
<dbReference type="OrthoDB" id="8982326at2"/>
<dbReference type="FunFam" id="1.10.287.950:FF:000001">
    <property type="entry name" value="Methyl-accepting chemotaxis sensory transducer"/>
    <property type="match status" value="1"/>
</dbReference>